<evidence type="ECO:0000256" key="5">
    <source>
        <dbReference type="SAM" id="Phobius"/>
    </source>
</evidence>
<dbReference type="Gene3D" id="1.20.120.330">
    <property type="entry name" value="Nucleotidyltransferases domain 2"/>
    <property type="match status" value="1"/>
</dbReference>
<feature type="coiled-coil region" evidence="4">
    <location>
        <begin position="110"/>
        <end position="240"/>
    </location>
</feature>
<dbReference type="Proteomes" id="UP001193081">
    <property type="component" value="Unassembled WGS sequence"/>
</dbReference>
<name>A0ABS4D5T6_9CHLR</name>
<dbReference type="Gene3D" id="2.40.30.170">
    <property type="match status" value="1"/>
</dbReference>
<evidence type="ECO:0000256" key="1">
    <source>
        <dbReference type="ARBA" id="ARBA00004196"/>
    </source>
</evidence>
<evidence type="ECO:0000256" key="3">
    <source>
        <dbReference type="ARBA" id="ARBA00023054"/>
    </source>
</evidence>
<keyword evidence="5" id="KW-0812">Transmembrane</keyword>
<feature type="domain" description="YknX-like beta-barrel" evidence="6">
    <location>
        <begin position="437"/>
        <end position="511"/>
    </location>
</feature>
<dbReference type="InterPro" id="IPR058636">
    <property type="entry name" value="Beta-barrel_YknX"/>
</dbReference>
<keyword evidence="8" id="KW-1185">Reference proteome</keyword>
<dbReference type="Gene3D" id="2.40.50.100">
    <property type="match status" value="1"/>
</dbReference>
<comment type="similarity">
    <text evidence="2">Belongs to the membrane fusion protein (MFP) (TC 8.A.1) family.</text>
</comment>
<keyword evidence="3 4" id="KW-0175">Coiled coil</keyword>
<dbReference type="EMBL" id="SIJK02000004">
    <property type="protein sequence ID" value="MBP1464784.1"/>
    <property type="molecule type" value="Genomic_DNA"/>
</dbReference>
<reference evidence="7 8" key="1">
    <citation type="submission" date="2021-03" db="EMBL/GenBank/DDBJ databases">
        <authorList>
            <person name="Grouzdev D.S."/>
        </authorList>
    </citation>
    <scope>NUCLEOTIDE SEQUENCE [LARGE SCALE GENOMIC DNA]</scope>
    <source>
        <strain evidence="7 8">M50-1</strain>
    </source>
</reference>
<proteinExistence type="inferred from homology"/>
<gene>
    <name evidence="7" type="ORF">EYB53_003575</name>
</gene>
<evidence type="ECO:0000259" key="6">
    <source>
        <dbReference type="Pfam" id="PF25990"/>
    </source>
</evidence>
<evidence type="ECO:0000256" key="4">
    <source>
        <dbReference type="SAM" id="Coils"/>
    </source>
</evidence>
<protein>
    <submittedName>
        <fullName evidence="7">Efflux RND transporter periplasmic adaptor subunit</fullName>
    </submittedName>
</protein>
<dbReference type="Pfam" id="PF25990">
    <property type="entry name" value="Beta-barrel_YknX"/>
    <property type="match status" value="1"/>
</dbReference>
<dbReference type="SUPFAM" id="SSF111369">
    <property type="entry name" value="HlyD-like secretion proteins"/>
    <property type="match status" value="1"/>
</dbReference>
<evidence type="ECO:0000256" key="2">
    <source>
        <dbReference type="ARBA" id="ARBA00009477"/>
    </source>
</evidence>
<accession>A0ABS4D5T6</accession>
<comment type="subcellular location">
    <subcellularLocation>
        <location evidence="1">Cell envelope</location>
    </subcellularLocation>
</comment>
<feature type="transmembrane region" description="Helical" evidence="5">
    <location>
        <begin position="17"/>
        <end position="39"/>
    </location>
</feature>
<dbReference type="RefSeq" id="WP_135476824.1">
    <property type="nucleotide sequence ID" value="NZ_SIJK02000004.1"/>
</dbReference>
<dbReference type="Gene3D" id="2.40.420.20">
    <property type="match status" value="1"/>
</dbReference>
<evidence type="ECO:0000313" key="8">
    <source>
        <dbReference type="Proteomes" id="UP001193081"/>
    </source>
</evidence>
<organism evidence="7 8">
    <name type="scientific">Candidatus Chloroploca mongolica</name>
    <dbReference type="NCBI Taxonomy" id="2528176"/>
    <lineage>
        <taxon>Bacteria</taxon>
        <taxon>Bacillati</taxon>
        <taxon>Chloroflexota</taxon>
        <taxon>Chloroflexia</taxon>
        <taxon>Chloroflexales</taxon>
        <taxon>Chloroflexineae</taxon>
        <taxon>Oscillochloridaceae</taxon>
        <taxon>Candidatus Chloroploca</taxon>
    </lineage>
</organism>
<keyword evidence="5" id="KW-1133">Transmembrane helix</keyword>
<dbReference type="NCBIfam" id="TIGR01730">
    <property type="entry name" value="RND_mfp"/>
    <property type="match status" value="1"/>
</dbReference>
<comment type="caution">
    <text evidence="7">The sequence shown here is derived from an EMBL/GenBank/DDBJ whole genome shotgun (WGS) entry which is preliminary data.</text>
</comment>
<sequence>MAATATPRKRNRNGRRWIIALVVIVLGIAALTGVVMTFLNQGATPGTLPAGWQEVEVTSGSITSSVRATGNVEPQAEARVRFETSGTVAEIMVQPGDVIEAGQPLARIDTTTLELRVQQAQADLTQAQADLEALLTGSTEEELAEANARVEQARRQYAQAAGSVSAADVSAARAELESAQARLARLEAGPATDELASANERVQSAQTNLANARTNLSAAKERARNDLETRANALRNVQDEYSRIYWENRELERLPTDLPQERRDREEQAARNVTDAETALRNAQTAYEQAQQEEINSLAAREAELNSAIAARDRLLRGTETETIAEARAAVQRARARVDQLTGAQRRSELATQQSGIEIAQASLDRLLAEPSSAALAAREAGLIRAEVALKSAQRDLAQGTLAAPFAATVARIDMRVGEPADASAVIALADLSSFHVDLPVDELDIAEVRLEQRATIELDALPGVQLGGVVTAIAPLATRSETGTTTYEVTVTFDEDSPGVRSGMTTVVAIITEEKEDVVLVPRRAVRAEGGQSFVLVPNPELEPQPTIPGQPAALPGDRRPVTIGLSSSEFVEIVEGLAAGERVLVQDVVSTFNPAGPPN</sequence>
<dbReference type="PANTHER" id="PTHR32347:SF23">
    <property type="entry name" value="BLL5650 PROTEIN"/>
    <property type="match status" value="1"/>
</dbReference>
<dbReference type="InterPro" id="IPR006143">
    <property type="entry name" value="RND_pump_MFP"/>
</dbReference>
<dbReference type="PANTHER" id="PTHR32347">
    <property type="entry name" value="EFFLUX SYSTEM COMPONENT YKNX-RELATED"/>
    <property type="match status" value="1"/>
</dbReference>
<dbReference type="InterPro" id="IPR050465">
    <property type="entry name" value="UPF0194_transport"/>
</dbReference>
<evidence type="ECO:0000313" key="7">
    <source>
        <dbReference type="EMBL" id="MBP1464784.1"/>
    </source>
</evidence>
<keyword evidence="5" id="KW-0472">Membrane</keyword>